<evidence type="ECO:0000256" key="5">
    <source>
        <dbReference type="ARBA" id="ARBA00022679"/>
    </source>
</evidence>
<feature type="domain" description="Polymerase/histidinol phosphatase N-terminal" evidence="11">
    <location>
        <begin position="4"/>
        <end position="71"/>
    </location>
</feature>
<dbReference type="PANTHER" id="PTHR32294:SF0">
    <property type="entry name" value="DNA POLYMERASE III SUBUNIT ALPHA"/>
    <property type="match status" value="1"/>
</dbReference>
<keyword evidence="5" id="KW-0808">Transferase</keyword>
<dbReference type="InterPro" id="IPR011708">
    <property type="entry name" value="DNA_pol3_alpha_NTPase_dom"/>
</dbReference>
<dbReference type="GO" id="GO:0008408">
    <property type="term" value="F:3'-5' exonuclease activity"/>
    <property type="evidence" value="ECO:0007669"/>
    <property type="project" value="InterPro"/>
</dbReference>
<evidence type="ECO:0000256" key="1">
    <source>
        <dbReference type="ARBA" id="ARBA00004496"/>
    </source>
</evidence>
<dbReference type="Pfam" id="PF14579">
    <property type="entry name" value="HHH_6"/>
    <property type="match status" value="1"/>
</dbReference>
<dbReference type="Gene3D" id="3.20.20.140">
    <property type="entry name" value="Metal-dependent hydrolases"/>
    <property type="match status" value="1"/>
</dbReference>
<dbReference type="InterPro" id="IPR003141">
    <property type="entry name" value="Pol/His_phosphatase_N"/>
</dbReference>
<evidence type="ECO:0000259" key="11">
    <source>
        <dbReference type="SMART" id="SM00481"/>
    </source>
</evidence>
<organism evidence="12 13">
    <name type="scientific">Desulfuribacillus stibiiarsenatis</name>
    <dbReference type="NCBI Taxonomy" id="1390249"/>
    <lineage>
        <taxon>Bacteria</taxon>
        <taxon>Bacillati</taxon>
        <taxon>Bacillota</taxon>
        <taxon>Desulfuribacillia</taxon>
        <taxon>Desulfuribacillales</taxon>
        <taxon>Desulfuribacillaceae</taxon>
        <taxon>Desulfuribacillus</taxon>
    </lineage>
</organism>
<dbReference type="InterPro" id="IPR004365">
    <property type="entry name" value="NA-bd_OB_tRNA"/>
</dbReference>
<evidence type="ECO:0000313" key="13">
    <source>
        <dbReference type="Proteomes" id="UP000095255"/>
    </source>
</evidence>
<dbReference type="CDD" id="cd04485">
    <property type="entry name" value="DnaE_OBF"/>
    <property type="match status" value="1"/>
</dbReference>
<sequence length="1138" mass="129475">MSFVHLHTHTEYSLLDGASRIRELVARAKDLGMPALAITDHGVMYGAIPFYKACKEKGIQPIIGCELYVANGSMHDKHRQKGDNSYHLVLLVKNQIGYENLLYLVSKASLDGFYYRPRIDRDLLKERAEGLIGLSACLAGEIPRHFLRGDEQKAKEIALDYVDIFGKENFYLEIQDHDIPEQKIVNQSLVALSKELGIGLVATNDIHYVKKDDAIYHDKLLCIQTGKTLLDEGRMKFPSDEFYMKTYEEMHRLFSYAPEALENTMKIAQQCDFSIDFDQRHLPYFEVPENYSHASYLREKCYEGLRQRYGDNATDSKIVERLEYELQVIHNMDFDSYFLIVWDFMKYAHENGILTGPGRGSAAGSIVAYVLRITNIDPIEYKLLFERFLNPNRISMPDIDIDFDYERRGEVIDYVVRRYGEANVAQIITFGTMAAKAAVRDAGRVMNLPYGDVDRIAKMIPNTLGITIDKALEVSPNLRELYHQDTTVKQLIDAASAIEGLPRHASTHAAGVVIAKEELTKYVPLQRGNDQSVVTQYPMDILESIGLLKMDFLGLRTLTIINDAIKNIKQRLNIAIDLDAIPYDDHSTYQLLGRGDTSGVFQLESVGMRNVLKDLKPTNFEDIVAVLALYRPGPMENIPVYIKSKHGKIPVRYPHPKLEHILKDTHGIIVYQEQIMQIASEMAGFSLGQADLLRRAVSKKKREILDEQRELFVSGCRTMGFADTVANDVYDTIVAFANYGFNRSHAAAYAVIAYQTAYLKANYPLEFMAAVLTGAMNSSDKVSQYIDDTKKSGIAILPPDINESYANFTVSGDAIRFGLAAIKGIGVGVLQEIIEERKAGDFMSLFDFCERMSSQVCKKNVLENLIKSGAFFKFGSRAMHLAGLDLAIDYGARRQRELSDQQISLFGILEEEGHTEPEPQLPVVPEFSKDELLEMERELLGLYISGHPLEKYREMLQDLTITRISELQEVEDHSQHMIVGMIHSKQQIMTKRGQLMGFLVLEDLTATVEVVVFSELYKDCAHMLEKDTPLLIKGKVQQQEEQVKLIAERISRLDDMDLEKLNEKPKKLYLKFDYEEQDEIFDKVLQTLQLYHGSIPVILYHPKKKSYRPLQSNFFVKEDTSLLEELREILTEGNIVLK</sequence>
<comment type="caution">
    <text evidence="12">The sequence shown here is derived from an EMBL/GenBank/DDBJ whole genome shotgun (WGS) entry which is preliminary data.</text>
</comment>
<evidence type="ECO:0000256" key="3">
    <source>
        <dbReference type="ARBA" id="ARBA00012417"/>
    </source>
</evidence>
<dbReference type="Pfam" id="PF01336">
    <property type="entry name" value="tRNA_anti-codon"/>
    <property type="match status" value="1"/>
</dbReference>
<dbReference type="PANTHER" id="PTHR32294">
    <property type="entry name" value="DNA POLYMERASE III SUBUNIT ALPHA"/>
    <property type="match status" value="1"/>
</dbReference>
<evidence type="ECO:0000256" key="10">
    <source>
        <dbReference type="ARBA" id="ARBA00049244"/>
    </source>
</evidence>
<dbReference type="Pfam" id="PF02811">
    <property type="entry name" value="PHP"/>
    <property type="match status" value="1"/>
</dbReference>
<proteinExistence type="inferred from homology"/>
<dbReference type="InterPro" id="IPR016195">
    <property type="entry name" value="Pol/histidinol_Pase-like"/>
</dbReference>
<dbReference type="SUPFAM" id="SSF160975">
    <property type="entry name" value="AF1531-like"/>
    <property type="match status" value="1"/>
</dbReference>
<comment type="function">
    <text evidence="9">DNA polymerase III is a complex, multichain enzyme responsible for most of the replicative synthesis in bacteria. This DNA polymerase also exhibits 3' to 5' exonuclease activity. The alpha chain is the DNA polymerase.</text>
</comment>
<evidence type="ECO:0000256" key="8">
    <source>
        <dbReference type="ARBA" id="ARBA00022932"/>
    </source>
</evidence>
<dbReference type="SMART" id="SM00481">
    <property type="entry name" value="POLIIIAc"/>
    <property type="match status" value="1"/>
</dbReference>
<evidence type="ECO:0000256" key="9">
    <source>
        <dbReference type="ARBA" id="ARBA00025611"/>
    </source>
</evidence>
<dbReference type="Pfam" id="PF17657">
    <property type="entry name" value="DNA_pol3_finger"/>
    <property type="match status" value="1"/>
</dbReference>
<protein>
    <recommendedName>
        <fullName evidence="4">DNA polymerase III subunit alpha</fullName>
        <ecNumber evidence="3">2.7.7.7</ecNumber>
    </recommendedName>
</protein>
<dbReference type="AlphaFoldDB" id="A0A1E5L316"/>
<dbReference type="GO" id="GO:0006260">
    <property type="term" value="P:DNA replication"/>
    <property type="evidence" value="ECO:0007669"/>
    <property type="project" value="UniProtKB-KW"/>
</dbReference>
<dbReference type="GO" id="GO:0005737">
    <property type="term" value="C:cytoplasm"/>
    <property type="evidence" value="ECO:0007669"/>
    <property type="project" value="UniProtKB-SubCell"/>
</dbReference>
<keyword evidence="6" id="KW-0548">Nucleotidyltransferase</keyword>
<dbReference type="Proteomes" id="UP000095255">
    <property type="component" value="Unassembled WGS sequence"/>
</dbReference>
<gene>
    <name evidence="12" type="ORF">BHU72_09730</name>
</gene>
<dbReference type="NCBIfam" id="NF005298">
    <property type="entry name" value="PRK06826.1"/>
    <property type="match status" value="1"/>
</dbReference>
<dbReference type="InterPro" id="IPR041931">
    <property type="entry name" value="DNA_pol3_alpha_thumb_dom"/>
</dbReference>
<dbReference type="RefSeq" id="WP_069703189.1">
    <property type="nucleotide sequence ID" value="NZ_MJAT01000038.1"/>
</dbReference>
<dbReference type="OrthoDB" id="9803237at2"/>
<evidence type="ECO:0000256" key="6">
    <source>
        <dbReference type="ARBA" id="ARBA00022695"/>
    </source>
</evidence>
<reference evidence="12 13" key="1">
    <citation type="submission" date="2016-09" db="EMBL/GenBank/DDBJ databases">
        <title>Desulfuribacillus arsenicus sp. nov., an obligately anaerobic, dissimilatory arsenic- and antimonate-reducing bacterium isolated from anoxic sediments.</title>
        <authorList>
            <person name="Abin C.A."/>
            <person name="Hollibaugh J.T."/>
        </authorList>
    </citation>
    <scope>NUCLEOTIDE SEQUENCE [LARGE SCALE GENOMIC DNA]</scope>
    <source>
        <strain evidence="12 13">MLFW-2</strain>
    </source>
</reference>
<dbReference type="NCBIfam" id="TIGR00594">
    <property type="entry name" value="polc"/>
    <property type="match status" value="1"/>
</dbReference>
<dbReference type="GO" id="GO:0003676">
    <property type="term" value="F:nucleic acid binding"/>
    <property type="evidence" value="ECO:0007669"/>
    <property type="project" value="InterPro"/>
</dbReference>
<comment type="similarity">
    <text evidence="2">Belongs to the DNA polymerase type-C family. DnaE subfamily.</text>
</comment>
<evidence type="ECO:0000256" key="7">
    <source>
        <dbReference type="ARBA" id="ARBA00022705"/>
    </source>
</evidence>
<dbReference type="CDD" id="cd12113">
    <property type="entry name" value="PHP_PolIIIA_DnaE3"/>
    <property type="match status" value="1"/>
</dbReference>
<keyword evidence="13" id="KW-1185">Reference proteome</keyword>
<dbReference type="NCBIfam" id="NF004226">
    <property type="entry name" value="PRK05673.1"/>
    <property type="match status" value="1"/>
</dbReference>
<dbReference type="Gene3D" id="1.10.10.1600">
    <property type="entry name" value="Bacterial DNA polymerase III alpha subunit, thumb domain"/>
    <property type="match status" value="1"/>
</dbReference>
<evidence type="ECO:0000256" key="4">
    <source>
        <dbReference type="ARBA" id="ARBA00019114"/>
    </source>
</evidence>
<keyword evidence="8" id="KW-0239">DNA-directed DNA polymerase</keyword>
<dbReference type="InterPro" id="IPR004013">
    <property type="entry name" value="PHP_dom"/>
</dbReference>
<dbReference type="STRING" id="1390249.BHU72_09730"/>
<dbReference type="InterPro" id="IPR029460">
    <property type="entry name" value="DNAPol_HHH"/>
</dbReference>
<name>A0A1E5L316_9FIRM</name>
<keyword evidence="7" id="KW-0235">DNA replication</keyword>
<evidence type="ECO:0000313" key="12">
    <source>
        <dbReference type="EMBL" id="OEH84476.1"/>
    </source>
</evidence>
<dbReference type="EC" id="2.7.7.7" evidence="3"/>
<dbReference type="EMBL" id="MJAT01000038">
    <property type="protein sequence ID" value="OEH84476.1"/>
    <property type="molecule type" value="Genomic_DNA"/>
</dbReference>
<dbReference type="SUPFAM" id="SSF89550">
    <property type="entry name" value="PHP domain-like"/>
    <property type="match status" value="1"/>
</dbReference>
<dbReference type="Gene3D" id="1.10.150.870">
    <property type="match status" value="1"/>
</dbReference>
<dbReference type="Pfam" id="PF07733">
    <property type="entry name" value="DNA_pol3_alpha"/>
    <property type="match status" value="1"/>
</dbReference>
<evidence type="ECO:0000256" key="2">
    <source>
        <dbReference type="ARBA" id="ARBA00009496"/>
    </source>
</evidence>
<dbReference type="GO" id="GO:0003887">
    <property type="term" value="F:DNA-directed DNA polymerase activity"/>
    <property type="evidence" value="ECO:0007669"/>
    <property type="project" value="UniProtKB-KW"/>
</dbReference>
<accession>A0A1E5L316</accession>
<dbReference type="InterPro" id="IPR004805">
    <property type="entry name" value="DnaE2/DnaE/PolC"/>
</dbReference>
<comment type="catalytic activity">
    <reaction evidence="10">
        <text>DNA(n) + a 2'-deoxyribonucleoside 5'-triphosphate = DNA(n+1) + diphosphate</text>
        <dbReference type="Rhea" id="RHEA:22508"/>
        <dbReference type="Rhea" id="RHEA-COMP:17339"/>
        <dbReference type="Rhea" id="RHEA-COMP:17340"/>
        <dbReference type="ChEBI" id="CHEBI:33019"/>
        <dbReference type="ChEBI" id="CHEBI:61560"/>
        <dbReference type="ChEBI" id="CHEBI:173112"/>
        <dbReference type="EC" id="2.7.7.7"/>
    </reaction>
</comment>
<dbReference type="InterPro" id="IPR040982">
    <property type="entry name" value="DNA_pol3_finger"/>
</dbReference>
<comment type="subcellular location">
    <subcellularLocation>
        <location evidence="1">Cytoplasm</location>
    </subcellularLocation>
</comment>